<evidence type="ECO:0000313" key="3">
    <source>
        <dbReference type="Proteomes" id="UP000000238"/>
    </source>
</evidence>
<dbReference type="HOGENOM" id="CLU_107536_0_0_6"/>
<accession>Q2SEL5</accession>
<sequence length="198" mass="22936">MQQSSSAETNDGRRTHETQVKKEGSGIKESSFWISQIFMILATVLGVYLAAQEGLNQAIIFDDLTSRQNNYYLRNSLASELQSNLIQAREYAEFVKSPPSRSAIKMFPLQLDLFVWESMRYSPSALETPSQFILEIQRYYREIEDIRGKIESSAYAPHYGAEEMKKRTERMEKEVLPKLLANIDTLRRYLKEHDVPVD</sequence>
<dbReference type="AlphaFoldDB" id="Q2SEL5"/>
<feature type="region of interest" description="Disordered" evidence="1">
    <location>
        <begin position="1"/>
        <end position="23"/>
    </location>
</feature>
<keyword evidence="3" id="KW-1185">Reference proteome</keyword>
<reference evidence="2 3" key="1">
    <citation type="journal article" date="2005" name="Nucleic Acids Res.">
        <title>Genomic blueprint of Hahella chejuensis, a marine microbe producing an algicidal agent.</title>
        <authorList>
            <person name="Jeong H."/>
            <person name="Yim J.H."/>
            <person name="Lee C."/>
            <person name="Choi S.-H."/>
            <person name="Park Y.K."/>
            <person name="Yoon S.H."/>
            <person name="Hur C.-G."/>
            <person name="Kang H.-Y."/>
            <person name="Kim D."/>
            <person name="Lee H.H."/>
            <person name="Park K.H."/>
            <person name="Park S.-H."/>
            <person name="Park H.-S."/>
            <person name="Lee H.K."/>
            <person name="Oh T.K."/>
            <person name="Kim J.F."/>
        </authorList>
    </citation>
    <scope>NUCLEOTIDE SEQUENCE [LARGE SCALE GENOMIC DNA]</scope>
    <source>
        <strain evidence="2 3">KCTC 2396</strain>
    </source>
</reference>
<dbReference type="EMBL" id="CP000155">
    <property type="protein sequence ID" value="ABC30909.1"/>
    <property type="molecule type" value="Genomic_DNA"/>
</dbReference>
<dbReference type="KEGG" id="hch:HCH_04202"/>
<dbReference type="eggNOG" id="ENOG5031KWH">
    <property type="taxonomic scope" value="Bacteria"/>
</dbReference>
<organism evidence="2 3">
    <name type="scientific">Hahella chejuensis (strain KCTC 2396)</name>
    <dbReference type="NCBI Taxonomy" id="349521"/>
    <lineage>
        <taxon>Bacteria</taxon>
        <taxon>Pseudomonadati</taxon>
        <taxon>Pseudomonadota</taxon>
        <taxon>Gammaproteobacteria</taxon>
        <taxon>Oceanospirillales</taxon>
        <taxon>Hahellaceae</taxon>
        <taxon>Hahella</taxon>
    </lineage>
</organism>
<dbReference type="RefSeq" id="WP_011397976.1">
    <property type="nucleotide sequence ID" value="NC_007645.1"/>
</dbReference>
<protein>
    <submittedName>
        <fullName evidence="2">Uncharacterized protein</fullName>
    </submittedName>
</protein>
<dbReference type="OrthoDB" id="196134at2"/>
<evidence type="ECO:0000256" key="1">
    <source>
        <dbReference type="SAM" id="MobiDB-lite"/>
    </source>
</evidence>
<proteinExistence type="predicted"/>
<feature type="compositionally biased region" description="Basic and acidic residues" evidence="1">
    <location>
        <begin position="10"/>
        <end position="23"/>
    </location>
</feature>
<dbReference type="Proteomes" id="UP000000238">
    <property type="component" value="Chromosome"/>
</dbReference>
<gene>
    <name evidence="2" type="ordered locus">HCH_04202</name>
</gene>
<name>Q2SEL5_HAHCH</name>
<evidence type="ECO:0000313" key="2">
    <source>
        <dbReference type="EMBL" id="ABC30909.1"/>
    </source>
</evidence>